<dbReference type="KEGG" id="slan:GV829_08085"/>
<organism evidence="1 2">
    <name type="scientific">Sphingomonas lacunae</name>
    <dbReference type="NCBI Taxonomy" id="2698828"/>
    <lineage>
        <taxon>Bacteria</taxon>
        <taxon>Pseudomonadati</taxon>
        <taxon>Pseudomonadota</taxon>
        <taxon>Alphaproteobacteria</taxon>
        <taxon>Sphingomonadales</taxon>
        <taxon>Sphingomonadaceae</taxon>
        <taxon>Sphingomonas</taxon>
    </lineage>
</organism>
<protein>
    <submittedName>
        <fullName evidence="1">Flagellar biosynthesis anti-sigma factor FlgM</fullName>
    </submittedName>
</protein>
<name>A0A6M4ATM7_9SPHN</name>
<keyword evidence="1" id="KW-0282">Flagellum</keyword>
<keyword evidence="1" id="KW-0969">Cilium</keyword>
<accession>A0A6M4ATM7</accession>
<dbReference type="Proteomes" id="UP000503018">
    <property type="component" value="Chromosome"/>
</dbReference>
<dbReference type="RefSeq" id="WP_169945648.1">
    <property type="nucleotide sequence ID" value="NZ_CP053015.1"/>
</dbReference>
<reference evidence="1 2" key="1">
    <citation type="submission" date="2020-01" db="EMBL/GenBank/DDBJ databases">
        <title>Sphingomonas sp. strain CSW-10.</title>
        <authorList>
            <person name="Chen W.-M."/>
        </authorList>
    </citation>
    <scope>NUCLEOTIDE SEQUENCE [LARGE SCALE GENOMIC DNA]</scope>
    <source>
        <strain evidence="1 2">CSW-10</strain>
    </source>
</reference>
<dbReference type="EMBL" id="CP053015">
    <property type="protein sequence ID" value="QJQ32415.1"/>
    <property type="molecule type" value="Genomic_DNA"/>
</dbReference>
<dbReference type="AlphaFoldDB" id="A0A6M4ATM7"/>
<keyword evidence="1" id="KW-0966">Cell projection</keyword>
<sequence>MTDIDASLTHANPWPSPGAIALDRIARLRERISTGRYAVQPLLVAEAILAKGAQAGVNDLTPDGSAASRD</sequence>
<dbReference type="SUPFAM" id="SSF101498">
    <property type="entry name" value="Anti-sigma factor FlgM"/>
    <property type="match status" value="1"/>
</dbReference>
<proteinExistence type="predicted"/>
<gene>
    <name evidence="1" type="ORF">GV829_08085</name>
</gene>
<evidence type="ECO:0000313" key="1">
    <source>
        <dbReference type="EMBL" id="QJQ32415.1"/>
    </source>
</evidence>
<dbReference type="InterPro" id="IPR035890">
    <property type="entry name" value="Anti-sigma-28_factor_FlgM_sf"/>
</dbReference>
<evidence type="ECO:0000313" key="2">
    <source>
        <dbReference type="Proteomes" id="UP000503018"/>
    </source>
</evidence>
<keyword evidence="2" id="KW-1185">Reference proteome</keyword>